<proteinExistence type="inferred from homology"/>
<dbReference type="Gene3D" id="2.130.10.10">
    <property type="entry name" value="YVTN repeat-like/Quinoprotein amine dehydrogenase"/>
    <property type="match status" value="1"/>
</dbReference>
<dbReference type="EMBL" id="JAUHPV010000002">
    <property type="protein sequence ID" value="MDN4471977.1"/>
    <property type="molecule type" value="Genomic_DNA"/>
</dbReference>
<evidence type="ECO:0000256" key="1">
    <source>
        <dbReference type="ARBA" id="ARBA00005564"/>
    </source>
</evidence>
<feature type="compositionally biased region" description="Basic and acidic residues" evidence="2">
    <location>
        <begin position="137"/>
        <end position="146"/>
    </location>
</feature>
<name>A0ABT8FYR0_9MICO</name>
<dbReference type="InterPro" id="IPR011048">
    <property type="entry name" value="Haem_d1_sf"/>
</dbReference>
<protein>
    <submittedName>
        <fullName evidence="3">Beta-propeller fold lactonase family protein</fullName>
    </submittedName>
</protein>
<dbReference type="Pfam" id="PF10282">
    <property type="entry name" value="Lactonase"/>
    <property type="match status" value="1"/>
</dbReference>
<reference evidence="3" key="1">
    <citation type="submission" date="2023-06" db="EMBL/GenBank/DDBJ databases">
        <title>SYSU T00b26.</title>
        <authorList>
            <person name="Gao L."/>
            <person name="Fang B.-Z."/>
            <person name="Li W.-J."/>
        </authorList>
    </citation>
    <scope>NUCLEOTIDE SEQUENCE</scope>
    <source>
        <strain evidence="3">SYSU T00b26</strain>
    </source>
</reference>
<comment type="similarity">
    <text evidence="1">Belongs to the cycloisomerase 2 family.</text>
</comment>
<sequence length="350" mass="37714">MARLWWGTYPAEGLGTPVGLGEGLWRQDDGTAAQVLELPAPSFVLAHPSEPLLYALSEAPASVVHTIDVSDPDDPRVVASIPTGGTDGCHLLLSREADALYVSHYGSGDLVVLALLPDGMPGYDEQLQRHEHHGHGPRTDRQEAPHAHSASFAPGGKHVLVADLGTDELRRYRVDPGGILEPDGIAATLPGGSGPRHMAVRGDLLYVTCELDSMLRTFRWDAETAEAILIEEQAITAVAPRSEDTRDASHVALVDDVLLVGVRGPDVIAVFDLSPEGWPRYRASLDSGHWPRYFAVIDGRLHIACERGHQARSYAWSDVLALAPEQEIGAIAELPFQEIAITSPACVAQR</sequence>
<dbReference type="InterPro" id="IPR050282">
    <property type="entry name" value="Cycloisomerase_2"/>
</dbReference>
<dbReference type="SUPFAM" id="SSF51004">
    <property type="entry name" value="C-terminal (heme d1) domain of cytochrome cd1-nitrite reductase"/>
    <property type="match status" value="1"/>
</dbReference>
<dbReference type="InterPro" id="IPR019405">
    <property type="entry name" value="Lactonase_7-beta_prop"/>
</dbReference>
<accession>A0ABT8FYR0</accession>
<dbReference type="RefSeq" id="WP_301126194.1">
    <property type="nucleotide sequence ID" value="NZ_JAUHPV010000002.1"/>
</dbReference>
<evidence type="ECO:0000256" key="2">
    <source>
        <dbReference type="SAM" id="MobiDB-lite"/>
    </source>
</evidence>
<dbReference type="PANTHER" id="PTHR30344:SF1">
    <property type="entry name" value="6-PHOSPHOGLUCONOLACTONASE"/>
    <property type="match status" value="1"/>
</dbReference>
<dbReference type="InterPro" id="IPR015943">
    <property type="entry name" value="WD40/YVTN_repeat-like_dom_sf"/>
</dbReference>
<organism evidence="3 4">
    <name type="scientific">Demequina zhanjiangensis</name>
    <dbReference type="NCBI Taxonomy" id="3051659"/>
    <lineage>
        <taxon>Bacteria</taxon>
        <taxon>Bacillati</taxon>
        <taxon>Actinomycetota</taxon>
        <taxon>Actinomycetes</taxon>
        <taxon>Micrococcales</taxon>
        <taxon>Demequinaceae</taxon>
        <taxon>Demequina</taxon>
    </lineage>
</organism>
<evidence type="ECO:0000313" key="3">
    <source>
        <dbReference type="EMBL" id="MDN4471977.1"/>
    </source>
</evidence>
<comment type="caution">
    <text evidence="3">The sequence shown here is derived from an EMBL/GenBank/DDBJ whole genome shotgun (WGS) entry which is preliminary data.</text>
</comment>
<evidence type="ECO:0000313" key="4">
    <source>
        <dbReference type="Proteomes" id="UP001172738"/>
    </source>
</evidence>
<dbReference type="PANTHER" id="PTHR30344">
    <property type="entry name" value="6-PHOSPHOGLUCONOLACTONASE-RELATED"/>
    <property type="match status" value="1"/>
</dbReference>
<dbReference type="Proteomes" id="UP001172738">
    <property type="component" value="Unassembled WGS sequence"/>
</dbReference>
<feature type="region of interest" description="Disordered" evidence="2">
    <location>
        <begin position="123"/>
        <end position="152"/>
    </location>
</feature>
<keyword evidence="4" id="KW-1185">Reference proteome</keyword>
<gene>
    <name evidence="3" type="ORF">QQX04_03100</name>
</gene>